<dbReference type="PANTHER" id="PTHR14950">
    <property type="entry name" value="DICER-RELATED"/>
    <property type="match status" value="1"/>
</dbReference>
<name>X1IP30_9ZZZZ</name>
<dbReference type="InterPro" id="IPR036389">
    <property type="entry name" value="RNase_III_sf"/>
</dbReference>
<proteinExistence type="predicted"/>
<comment type="caution">
    <text evidence="3">The sequence shown here is derived from an EMBL/GenBank/DDBJ whole genome shotgun (WGS) entry which is preliminary data.</text>
</comment>
<dbReference type="GO" id="GO:0004525">
    <property type="term" value="F:ribonuclease III activity"/>
    <property type="evidence" value="ECO:0007669"/>
    <property type="project" value="InterPro"/>
</dbReference>
<evidence type="ECO:0000256" key="1">
    <source>
        <dbReference type="ARBA" id="ARBA00022801"/>
    </source>
</evidence>
<protein>
    <recommendedName>
        <fullName evidence="2">RNase III domain-containing protein</fullName>
    </recommendedName>
</protein>
<organism evidence="3">
    <name type="scientific">marine sediment metagenome</name>
    <dbReference type="NCBI Taxonomy" id="412755"/>
    <lineage>
        <taxon>unclassified sequences</taxon>
        <taxon>metagenomes</taxon>
        <taxon>ecological metagenomes</taxon>
    </lineage>
</organism>
<dbReference type="PROSITE" id="PS50142">
    <property type="entry name" value="RNASE_3_2"/>
    <property type="match status" value="1"/>
</dbReference>
<feature type="domain" description="RNase III" evidence="2">
    <location>
        <begin position="23"/>
        <end position="129"/>
    </location>
</feature>
<dbReference type="SUPFAM" id="SSF69065">
    <property type="entry name" value="RNase III domain-like"/>
    <property type="match status" value="1"/>
</dbReference>
<dbReference type="Gene3D" id="1.10.1520.10">
    <property type="entry name" value="Ribonuclease III domain"/>
    <property type="match status" value="1"/>
</dbReference>
<evidence type="ECO:0000259" key="2">
    <source>
        <dbReference type="PROSITE" id="PS50142"/>
    </source>
</evidence>
<dbReference type="CDD" id="cd00593">
    <property type="entry name" value="RIBOc"/>
    <property type="match status" value="1"/>
</dbReference>
<reference evidence="3" key="1">
    <citation type="journal article" date="2014" name="Front. Microbiol.">
        <title>High frequency of phylogenetically diverse reductive dehalogenase-homologous genes in deep subseafloor sedimentary metagenomes.</title>
        <authorList>
            <person name="Kawai M."/>
            <person name="Futagami T."/>
            <person name="Toyoda A."/>
            <person name="Takaki Y."/>
            <person name="Nishi S."/>
            <person name="Hori S."/>
            <person name="Arai W."/>
            <person name="Tsubouchi T."/>
            <person name="Morono Y."/>
            <person name="Uchiyama I."/>
            <person name="Ito T."/>
            <person name="Fujiyama A."/>
            <person name="Inagaki F."/>
            <person name="Takami H."/>
        </authorList>
    </citation>
    <scope>NUCLEOTIDE SEQUENCE</scope>
    <source>
        <strain evidence="3">Expedition CK06-06</strain>
    </source>
</reference>
<dbReference type="InterPro" id="IPR000999">
    <property type="entry name" value="RNase_III_dom"/>
</dbReference>
<gene>
    <name evidence="3" type="ORF">S03H2_51149</name>
</gene>
<dbReference type="PANTHER" id="PTHR14950:SF37">
    <property type="entry name" value="ENDORIBONUCLEASE DICER"/>
    <property type="match status" value="1"/>
</dbReference>
<dbReference type="AlphaFoldDB" id="X1IP30"/>
<keyword evidence="1" id="KW-0378">Hydrolase</keyword>
<dbReference type="GO" id="GO:0006396">
    <property type="term" value="P:RNA processing"/>
    <property type="evidence" value="ECO:0007669"/>
    <property type="project" value="InterPro"/>
</dbReference>
<evidence type="ECO:0000313" key="3">
    <source>
        <dbReference type="EMBL" id="GAH70980.1"/>
    </source>
</evidence>
<dbReference type="SMART" id="SM00535">
    <property type="entry name" value="RIBOc"/>
    <property type="match status" value="1"/>
</dbReference>
<sequence>MNCFFICHFRNSFLSIPFQIASFPVSFSYSSISGVFLSSLPSYQILETLGDAVIKLIFSLKLYSKGEIDPGNLTKTKLRLEDNKTFHKIAMGMELWKYIFSSKKQRVKDSLILADVFEAICGAIFIDSGNNLEVVEKIIIDRFITDWESLIKESPHLYKNQLLEYLQNKFKVTPT</sequence>
<dbReference type="EMBL" id="BARU01032427">
    <property type="protein sequence ID" value="GAH70980.1"/>
    <property type="molecule type" value="Genomic_DNA"/>
</dbReference>
<feature type="non-terminal residue" evidence="3">
    <location>
        <position position="175"/>
    </location>
</feature>
<dbReference type="Pfam" id="PF00636">
    <property type="entry name" value="Ribonuclease_3"/>
    <property type="match status" value="1"/>
</dbReference>
<accession>X1IP30</accession>